<dbReference type="RefSeq" id="XP_001581623.1">
    <property type="nucleotide sequence ID" value="XM_001581573.1"/>
</dbReference>
<dbReference type="VEuPathDB" id="TrichDB:TVAGG3_0953280"/>
<keyword evidence="1" id="KW-0812">Transmembrane</keyword>
<dbReference type="OrthoDB" id="5860827at2759"/>
<dbReference type="VEuPathDB" id="TrichDB:TVAG_163360"/>
<dbReference type="AlphaFoldDB" id="A2DG10"/>
<reference evidence="2" key="2">
    <citation type="journal article" date="2007" name="Science">
        <title>Draft genome sequence of the sexually transmitted pathogen Trichomonas vaginalis.</title>
        <authorList>
            <person name="Carlton J.M."/>
            <person name="Hirt R.P."/>
            <person name="Silva J.C."/>
            <person name="Delcher A.L."/>
            <person name="Schatz M."/>
            <person name="Zhao Q."/>
            <person name="Wortman J.R."/>
            <person name="Bidwell S.L."/>
            <person name="Alsmark U.C.M."/>
            <person name="Besteiro S."/>
            <person name="Sicheritz-Ponten T."/>
            <person name="Noel C.J."/>
            <person name="Dacks J.B."/>
            <person name="Foster P.G."/>
            <person name="Simillion C."/>
            <person name="Van de Peer Y."/>
            <person name="Miranda-Saavedra D."/>
            <person name="Barton G.J."/>
            <person name="Westrop G.D."/>
            <person name="Mueller S."/>
            <person name="Dessi D."/>
            <person name="Fiori P.L."/>
            <person name="Ren Q."/>
            <person name="Paulsen I."/>
            <person name="Zhang H."/>
            <person name="Bastida-Corcuera F.D."/>
            <person name="Simoes-Barbosa A."/>
            <person name="Brown M.T."/>
            <person name="Hayes R.D."/>
            <person name="Mukherjee M."/>
            <person name="Okumura C.Y."/>
            <person name="Schneider R."/>
            <person name="Smith A.J."/>
            <person name="Vanacova S."/>
            <person name="Villalvazo M."/>
            <person name="Haas B.J."/>
            <person name="Pertea M."/>
            <person name="Feldblyum T.V."/>
            <person name="Utterback T.R."/>
            <person name="Shu C.L."/>
            <person name="Osoegawa K."/>
            <person name="de Jong P.J."/>
            <person name="Hrdy I."/>
            <person name="Horvathova L."/>
            <person name="Zubacova Z."/>
            <person name="Dolezal P."/>
            <person name="Malik S.B."/>
            <person name="Logsdon J.M. Jr."/>
            <person name="Henze K."/>
            <person name="Gupta A."/>
            <person name="Wang C.C."/>
            <person name="Dunne R.L."/>
            <person name="Upcroft J.A."/>
            <person name="Upcroft P."/>
            <person name="White O."/>
            <person name="Salzberg S.L."/>
            <person name="Tang P."/>
            <person name="Chiu C.-H."/>
            <person name="Lee Y.-S."/>
            <person name="Embley T.M."/>
            <person name="Coombs G.H."/>
            <person name="Mottram J.C."/>
            <person name="Tachezy J."/>
            <person name="Fraser-Liggett C.M."/>
            <person name="Johnson P.J."/>
        </authorList>
    </citation>
    <scope>NUCLEOTIDE SEQUENCE [LARGE SCALE GENOMIC DNA]</scope>
    <source>
        <strain evidence="2">G3</strain>
    </source>
</reference>
<dbReference type="EMBL" id="DS113196">
    <property type="protein sequence ID" value="EAY20640.1"/>
    <property type="molecule type" value="Genomic_DNA"/>
</dbReference>
<name>A2DG10_TRIV3</name>
<evidence type="ECO:0000313" key="3">
    <source>
        <dbReference type="EMBL" id="EAY20640.1"/>
    </source>
</evidence>
<gene>
    <name evidence="2" type="ORF">TVAG_163330</name>
    <name evidence="3" type="ORF">TVAG_163360</name>
</gene>
<evidence type="ECO:0000313" key="2">
    <source>
        <dbReference type="EMBL" id="EAY20637.1"/>
    </source>
</evidence>
<organism evidence="2 4">
    <name type="scientific">Trichomonas vaginalis (strain ATCC PRA-98 / G3)</name>
    <dbReference type="NCBI Taxonomy" id="412133"/>
    <lineage>
        <taxon>Eukaryota</taxon>
        <taxon>Metamonada</taxon>
        <taxon>Parabasalia</taxon>
        <taxon>Trichomonadida</taxon>
        <taxon>Trichomonadidae</taxon>
        <taxon>Trichomonas</taxon>
    </lineage>
</organism>
<protein>
    <recommendedName>
        <fullName evidence="5">Translocon-associated protein subunit beta</fullName>
    </recommendedName>
</protein>
<keyword evidence="4" id="KW-1185">Reference proteome</keyword>
<keyword evidence="1" id="KW-1133">Transmembrane helix</keyword>
<dbReference type="SMR" id="A2DG10"/>
<dbReference type="EMBL" id="DS113196">
    <property type="protein sequence ID" value="EAY20637.1"/>
    <property type="molecule type" value="Genomic_DNA"/>
</dbReference>
<evidence type="ECO:0000313" key="4">
    <source>
        <dbReference type="Proteomes" id="UP000001542"/>
    </source>
</evidence>
<evidence type="ECO:0000256" key="1">
    <source>
        <dbReference type="SAM" id="Phobius"/>
    </source>
</evidence>
<dbReference type="Pfam" id="PF05753">
    <property type="entry name" value="TRAP_beta"/>
    <property type="match status" value="1"/>
</dbReference>
<accession>A2DG10</accession>
<proteinExistence type="predicted"/>
<dbReference type="Proteomes" id="UP000001542">
    <property type="component" value="Unassembled WGS sequence"/>
</dbReference>
<evidence type="ECO:0008006" key="5">
    <source>
        <dbReference type="Google" id="ProtNLM"/>
    </source>
</evidence>
<reference evidence="2" key="1">
    <citation type="submission" date="2006-10" db="EMBL/GenBank/DDBJ databases">
        <authorList>
            <person name="Amadeo P."/>
            <person name="Zhao Q."/>
            <person name="Wortman J."/>
            <person name="Fraser-Liggett C."/>
            <person name="Carlton J."/>
        </authorList>
    </citation>
    <scope>NUCLEOTIDE SEQUENCE</scope>
    <source>
        <strain evidence="2">G3</strain>
    </source>
</reference>
<dbReference type="RefSeq" id="XP_001581626.1">
    <property type="nucleotide sequence ID" value="XM_001581576.1"/>
</dbReference>
<dbReference type="KEGG" id="tva:5466180"/>
<dbReference type="PANTHER" id="PTHR12861">
    <property type="entry name" value="TRANSLOCON-ASSOCIATED PROTEIN, BETA SUBUNIT PRECURSOR TRAP-BETA SIGNAL SEQUENCE RECEPTOR BETA SUBUNIT"/>
    <property type="match status" value="1"/>
</dbReference>
<dbReference type="PANTHER" id="PTHR12861:SF3">
    <property type="entry name" value="TRANSLOCON-ASSOCIATED PROTEIN SUBUNIT BETA"/>
    <property type="match status" value="1"/>
</dbReference>
<keyword evidence="1" id="KW-0472">Membrane</keyword>
<feature type="transmembrane region" description="Helical" evidence="1">
    <location>
        <begin position="150"/>
        <end position="173"/>
    </location>
</feature>
<sequence>MSISQLKPLDTTKMFGLSLLLTQIKSAPFIVFDKKLSSVSGKVGEPINCYYVIINQGDSTVTDLSIVENGIPSEAWSFSGDSSILSWKSLKPGENITHIFPITPTKSGNLQIMPSTMIYYDGNEKQKHLSSMIPFIEIKGSRSIGARANLQGYCLFIVAAASSVLVPLLLWWVSRKGVSTTTKPKTN</sequence>
<dbReference type="KEGG" id="tva:5466183"/>
<dbReference type="VEuPathDB" id="TrichDB:TVAGG3_0953140"/>